<dbReference type="EMBL" id="CAKOGL010000007">
    <property type="protein sequence ID" value="CAH2088602.1"/>
    <property type="molecule type" value="Genomic_DNA"/>
</dbReference>
<dbReference type="PANTHER" id="PTHR39953:SF1">
    <property type="entry name" value="RE54151P"/>
    <property type="match status" value="1"/>
</dbReference>
<sequence>MEDNFLKADSGKVGLFKNNSDFYSPELRNVKTVIAGRESYGDDAIGYVQLRRESGICTLKGKICPEHKVRASAYNVTMVVDENKNIIISCQCLDCAASAGGCKHAVAFLMWTHRRSEEPSSTEIECYWKKPILSRIGTTLKYVTFLPSFS</sequence>
<keyword evidence="1" id="KW-0862">Zinc</keyword>
<evidence type="ECO:0000259" key="2">
    <source>
        <dbReference type="PROSITE" id="PS50966"/>
    </source>
</evidence>
<accession>A0AAU9TR23</accession>
<proteinExistence type="predicted"/>
<comment type="caution">
    <text evidence="3">The sequence shown here is derived from an EMBL/GenBank/DDBJ whole genome shotgun (WGS) entry which is preliminary data.</text>
</comment>
<dbReference type="GO" id="GO:0008270">
    <property type="term" value="F:zinc ion binding"/>
    <property type="evidence" value="ECO:0007669"/>
    <property type="project" value="UniProtKB-KW"/>
</dbReference>
<dbReference type="PANTHER" id="PTHR39953">
    <property type="entry name" value="RE54151P"/>
    <property type="match status" value="1"/>
</dbReference>
<protein>
    <recommendedName>
        <fullName evidence="2">SWIM-type domain-containing protein</fullName>
    </recommendedName>
</protein>
<evidence type="ECO:0000313" key="3">
    <source>
        <dbReference type="EMBL" id="CAH2088602.1"/>
    </source>
</evidence>
<keyword evidence="1" id="KW-0479">Metal-binding</keyword>
<keyword evidence="4" id="KW-1185">Reference proteome</keyword>
<gene>
    <name evidence="3" type="ORF">EEDITHA_LOCUS4745</name>
</gene>
<organism evidence="3 4">
    <name type="scientific">Euphydryas editha</name>
    <name type="common">Edith's checkerspot</name>
    <dbReference type="NCBI Taxonomy" id="104508"/>
    <lineage>
        <taxon>Eukaryota</taxon>
        <taxon>Metazoa</taxon>
        <taxon>Ecdysozoa</taxon>
        <taxon>Arthropoda</taxon>
        <taxon>Hexapoda</taxon>
        <taxon>Insecta</taxon>
        <taxon>Pterygota</taxon>
        <taxon>Neoptera</taxon>
        <taxon>Endopterygota</taxon>
        <taxon>Lepidoptera</taxon>
        <taxon>Glossata</taxon>
        <taxon>Ditrysia</taxon>
        <taxon>Papilionoidea</taxon>
        <taxon>Nymphalidae</taxon>
        <taxon>Nymphalinae</taxon>
        <taxon>Euphydryas</taxon>
    </lineage>
</organism>
<dbReference type="Proteomes" id="UP001153954">
    <property type="component" value="Unassembled WGS sequence"/>
</dbReference>
<dbReference type="InterPro" id="IPR007527">
    <property type="entry name" value="Znf_SWIM"/>
</dbReference>
<evidence type="ECO:0000256" key="1">
    <source>
        <dbReference type="PROSITE-ProRule" id="PRU00325"/>
    </source>
</evidence>
<dbReference type="AlphaFoldDB" id="A0AAU9TR23"/>
<name>A0AAU9TR23_EUPED</name>
<keyword evidence="1" id="KW-0863">Zinc-finger</keyword>
<reference evidence="3" key="1">
    <citation type="submission" date="2022-03" db="EMBL/GenBank/DDBJ databases">
        <authorList>
            <person name="Tunstrom K."/>
        </authorList>
    </citation>
    <scope>NUCLEOTIDE SEQUENCE</scope>
</reference>
<evidence type="ECO:0000313" key="4">
    <source>
        <dbReference type="Proteomes" id="UP001153954"/>
    </source>
</evidence>
<feature type="domain" description="SWIM-type" evidence="2">
    <location>
        <begin position="74"/>
        <end position="113"/>
    </location>
</feature>
<dbReference type="PROSITE" id="PS50966">
    <property type="entry name" value="ZF_SWIM"/>
    <property type="match status" value="1"/>
</dbReference>